<dbReference type="GO" id="GO:1990961">
    <property type="term" value="P:xenobiotic detoxification by transmembrane export across the plasma membrane"/>
    <property type="evidence" value="ECO:0007669"/>
    <property type="project" value="TreeGrafter"/>
</dbReference>
<evidence type="ECO:0000259" key="7">
    <source>
        <dbReference type="PROSITE" id="PS50850"/>
    </source>
</evidence>
<keyword evidence="2 6" id="KW-0812">Transmembrane</keyword>
<dbReference type="RefSeq" id="XP_051610538.1">
    <property type="nucleotide sequence ID" value="XM_051750187.1"/>
</dbReference>
<comment type="caution">
    <text evidence="8">The sequence shown here is derived from an EMBL/GenBank/DDBJ whole genome shotgun (WGS) entry which is preliminary data.</text>
</comment>
<organism evidence="8 9">
    <name type="scientific">Candida theae</name>
    <dbReference type="NCBI Taxonomy" id="1198502"/>
    <lineage>
        <taxon>Eukaryota</taxon>
        <taxon>Fungi</taxon>
        <taxon>Dikarya</taxon>
        <taxon>Ascomycota</taxon>
        <taxon>Saccharomycotina</taxon>
        <taxon>Pichiomycetes</taxon>
        <taxon>Debaryomycetaceae</taxon>
        <taxon>Candida/Lodderomyces clade</taxon>
        <taxon>Candida</taxon>
    </lineage>
</organism>
<evidence type="ECO:0000256" key="1">
    <source>
        <dbReference type="ARBA" id="ARBA00004141"/>
    </source>
</evidence>
<feature type="transmembrane region" description="Helical" evidence="6">
    <location>
        <begin position="307"/>
        <end position="326"/>
    </location>
</feature>
<evidence type="ECO:0000313" key="8">
    <source>
        <dbReference type="EMBL" id="KAI5964531.1"/>
    </source>
</evidence>
<feature type="transmembrane region" description="Helical" evidence="6">
    <location>
        <begin position="139"/>
        <end position="160"/>
    </location>
</feature>
<dbReference type="InterPro" id="IPR011701">
    <property type="entry name" value="MFS"/>
</dbReference>
<feature type="transmembrane region" description="Helical" evidence="6">
    <location>
        <begin position="534"/>
        <end position="552"/>
    </location>
</feature>
<evidence type="ECO:0000256" key="3">
    <source>
        <dbReference type="ARBA" id="ARBA00022989"/>
    </source>
</evidence>
<keyword evidence="9" id="KW-1185">Reference proteome</keyword>
<reference evidence="8 9" key="1">
    <citation type="journal article" date="2022" name="DNA Res.">
        <title>Genome analysis of five recently described species of the CUG-Ser clade uncovers Candida theae as a new hybrid lineage with pathogenic potential in the Candida parapsilosis species complex.</title>
        <authorList>
            <person name="Mixao V."/>
            <person name="Del Olmo V."/>
            <person name="Hegedusova E."/>
            <person name="Saus E."/>
            <person name="Pryszcz L."/>
            <person name="Cillingova A."/>
            <person name="Nosek J."/>
            <person name="Gabaldon T."/>
        </authorList>
    </citation>
    <scope>NUCLEOTIDE SEQUENCE [LARGE SCALE GENOMIC DNA]</scope>
    <source>
        <strain evidence="8 9">CBS 12239</strain>
    </source>
</reference>
<dbReference type="Gene3D" id="1.20.1250.20">
    <property type="entry name" value="MFS general substrate transporter like domains"/>
    <property type="match status" value="1"/>
</dbReference>
<feature type="region of interest" description="Disordered" evidence="5">
    <location>
        <begin position="48"/>
        <end position="113"/>
    </location>
</feature>
<dbReference type="PANTHER" id="PTHR23502:SF23">
    <property type="entry name" value="FLUCONAZOLE RESISTANCE PROTEIN 1"/>
    <property type="match status" value="1"/>
</dbReference>
<keyword evidence="3 6" id="KW-1133">Transmembrane helix</keyword>
<protein>
    <submittedName>
        <fullName evidence="8">FLR1</fullName>
    </submittedName>
</protein>
<comment type="subcellular location">
    <subcellularLocation>
        <location evidence="1">Membrane</location>
        <topology evidence="1">Multi-pass membrane protein</topology>
    </subcellularLocation>
</comment>
<gene>
    <name evidence="8" type="ORF">KGF57_001023</name>
</gene>
<keyword evidence="4 6" id="KW-0472">Membrane</keyword>
<dbReference type="GO" id="GO:0015244">
    <property type="term" value="F:fluconazole transmembrane transporter activity"/>
    <property type="evidence" value="ECO:0007669"/>
    <property type="project" value="TreeGrafter"/>
</dbReference>
<feature type="transmembrane region" description="Helical" evidence="6">
    <location>
        <begin position="496"/>
        <end position="514"/>
    </location>
</feature>
<feature type="transmembrane region" description="Helical" evidence="6">
    <location>
        <begin position="211"/>
        <end position="230"/>
    </location>
</feature>
<feature type="transmembrane region" description="Helical" evidence="6">
    <location>
        <begin position="384"/>
        <end position="403"/>
    </location>
</feature>
<feature type="transmembrane region" description="Helical" evidence="6">
    <location>
        <begin position="242"/>
        <end position="269"/>
    </location>
</feature>
<dbReference type="CDD" id="cd17323">
    <property type="entry name" value="MFS_Tpo1_MDR_like"/>
    <property type="match status" value="1"/>
</dbReference>
<evidence type="ECO:0000256" key="6">
    <source>
        <dbReference type="SAM" id="Phobius"/>
    </source>
</evidence>
<dbReference type="SUPFAM" id="SSF103473">
    <property type="entry name" value="MFS general substrate transporter"/>
    <property type="match status" value="1"/>
</dbReference>
<dbReference type="EMBL" id="JAIHNG010000047">
    <property type="protein sequence ID" value="KAI5964531.1"/>
    <property type="molecule type" value="Genomic_DNA"/>
</dbReference>
<feature type="transmembrane region" description="Helical" evidence="6">
    <location>
        <begin position="564"/>
        <end position="585"/>
    </location>
</feature>
<feature type="compositionally biased region" description="Basic and acidic residues" evidence="5">
    <location>
        <begin position="102"/>
        <end position="113"/>
    </location>
</feature>
<dbReference type="GO" id="GO:0005886">
    <property type="term" value="C:plasma membrane"/>
    <property type="evidence" value="ECO:0007669"/>
    <property type="project" value="TreeGrafter"/>
</dbReference>
<dbReference type="FunFam" id="1.20.1250.20:FF:000011">
    <property type="entry name" value="MFS multidrug transporter, putative"/>
    <property type="match status" value="1"/>
</dbReference>
<dbReference type="AlphaFoldDB" id="A0AAD5BI00"/>
<dbReference type="Pfam" id="PF07690">
    <property type="entry name" value="MFS_1"/>
    <property type="match status" value="1"/>
</dbReference>
<feature type="transmembrane region" description="Helical" evidence="6">
    <location>
        <begin position="181"/>
        <end position="199"/>
    </location>
</feature>
<accession>A0AAD5BI00</accession>
<feature type="domain" description="Major facilitator superfamily (MFS) profile" evidence="7">
    <location>
        <begin position="139"/>
        <end position="591"/>
    </location>
</feature>
<feature type="transmembrane region" description="Helical" evidence="6">
    <location>
        <begin position="464"/>
        <end position="484"/>
    </location>
</feature>
<feature type="transmembrane region" description="Helical" evidence="6">
    <location>
        <begin position="423"/>
        <end position="444"/>
    </location>
</feature>
<evidence type="ECO:0000256" key="2">
    <source>
        <dbReference type="ARBA" id="ARBA00022692"/>
    </source>
</evidence>
<name>A0AAD5BI00_9ASCO</name>
<dbReference type="PROSITE" id="PS50850">
    <property type="entry name" value="MFS"/>
    <property type="match status" value="1"/>
</dbReference>
<feature type="compositionally biased region" description="Basic and acidic residues" evidence="5">
    <location>
        <begin position="49"/>
        <end position="63"/>
    </location>
</feature>
<evidence type="ECO:0000313" key="9">
    <source>
        <dbReference type="Proteomes" id="UP001204833"/>
    </source>
</evidence>
<sequence>MSQLFTESFVGHFLYRISGRKIFLHRDELPGYVIPEKYLVNNDQQPEYEFPKREGEGEGEGEHNSNNNNSSSSDNIEVARGSTSNDEDIEKEKQQKPDSASEETKATTESNNKDDAKSDYIIVTWDGDDDPDNPYNWPFYLKAIMAFQIAFLTVSVYMGSAIYTPGVQDIMTKFNINETKAVLPLTMFVIGYGIGPIFFSPLSEDSRIGRTPLYIITLFIFCMMQIPTALSTSLAGMSVLRLIAGFFASPALSTGGASFGDFITLPFFVVGLATWSLGAVCGPSVGPLIGAVLVQRGGHNGYESWRWTFWFMALISSCFLILGWTLPETYAPKLLRQKAERLRKLTGNNKIVSQAELDHSSTPTGQVVKKLLWRPFEITITEPVVLLIGIYIALVYSILYLFFEAVPIVFQETKHFTLVEMGVTYLSVVIGIFFGGAIYIPYVYKVFTKPLLAGEYEKVTPEIFLPPSILGACLMPIGLFIFGWTSSPHIHWFPPMIGTAVFAIGAFIIFQTLFNYMAASFKVEYLASVFSSNAFFRSVVAGCFPLFGRALFINLSIKNYPVGWGSSLLAFLCCLMILIPVFFYLNGPKLRARSKYANH</sequence>
<dbReference type="InterPro" id="IPR020846">
    <property type="entry name" value="MFS_dom"/>
</dbReference>
<feature type="compositionally biased region" description="Low complexity" evidence="5">
    <location>
        <begin position="64"/>
        <end position="73"/>
    </location>
</feature>
<dbReference type="PANTHER" id="PTHR23502">
    <property type="entry name" value="MAJOR FACILITATOR SUPERFAMILY"/>
    <property type="match status" value="1"/>
</dbReference>
<evidence type="ECO:0000256" key="4">
    <source>
        <dbReference type="ARBA" id="ARBA00023136"/>
    </source>
</evidence>
<feature type="transmembrane region" description="Helical" evidence="6">
    <location>
        <begin position="275"/>
        <end position="295"/>
    </location>
</feature>
<dbReference type="GeneID" id="76149082"/>
<evidence type="ECO:0000256" key="5">
    <source>
        <dbReference type="SAM" id="MobiDB-lite"/>
    </source>
</evidence>
<dbReference type="Proteomes" id="UP001204833">
    <property type="component" value="Unassembled WGS sequence"/>
</dbReference>
<dbReference type="InterPro" id="IPR036259">
    <property type="entry name" value="MFS_trans_sf"/>
</dbReference>
<proteinExistence type="predicted"/>